<organism evidence="2 3">
    <name type="scientific">Enterococcus pallens ATCC BAA-351</name>
    <dbReference type="NCBI Taxonomy" id="1158607"/>
    <lineage>
        <taxon>Bacteria</taxon>
        <taxon>Bacillati</taxon>
        <taxon>Bacillota</taxon>
        <taxon>Bacilli</taxon>
        <taxon>Lactobacillales</taxon>
        <taxon>Enterococcaceae</taxon>
        <taxon>Enterococcus</taxon>
    </lineage>
</organism>
<sequence>MGLFNQIIALITQFAKIGGGLWLLWGAVVAGGG</sequence>
<feature type="transmembrane region" description="Helical" evidence="1">
    <location>
        <begin position="7"/>
        <end position="28"/>
    </location>
</feature>
<evidence type="ECO:0000313" key="2">
    <source>
        <dbReference type="EMBL" id="EOH86401.1"/>
    </source>
</evidence>
<keyword evidence="1" id="KW-1133">Transmembrane helix</keyword>
<gene>
    <name evidence="2" type="ORF">UAU_05203</name>
</gene>
<keyword evidence="3" id="KW-1185">Reference proteome</keyword>
<proteinExistence type="predicted"/>
<comment type="caution">
    <text evidence="2">The sequence shown here is derived from an EMBL/GenBank/DDBJ whole genome shotgun (WGS) entry which is preliminary data.</text>
</comment>
<feature type="non-terminal residue" evidence="2">
    <location>
        <position position="33"/>
    </location>
</feature>
<name>R2S0R0_9ENTE</name>
<reference evidence="2 3" key="1">
    <citation type="submission" date="2013-02" db="EMBL/GenBank/DDBJ databases">
        <title>The Genome Sequence of Enterococcus pallens BAA-351.</title>
        <authorList>
            <consortium name="The Broad Institute Genome Sequencing Platform"/>
            <consortium name="The Broad Institute Genome Sequencing Center for Infectious Disease"/>
            <person name="Earl A.M."/>
            <person name="Gilmore M.S."/>
            <person name="Lebreton F."/>
            <person name="Walker B."/>
            <person name="Young S.K."/>
            <person name="Zeng Q."/>
            <person name="Gargeya S."/>
            <person name="Fitzgerald M."/>
            <person name="Haas B."/>
            <person name="Abouelleil A."/>
            <person name="Alvarado L."/>
            <person name="Arachchi H.M."/>
            <person name="Berlin A.M."/>
            <person name="Chapman S.B."/>
            <person name="Dewar J."/>
            <person name="Goldberg J."/>
            <person name="Griggs A."/>
            <person name="Gujja S."/>
            <person name="Hansen M."/>
            <person name="Howarth C."/>
            <person name="Imamovic A."/>
            <person name="Larimer J."/>
            <person name="McCowan C."/>
            <person name="Murphy C."/>
            <person name="Neiman D."/>
            <person name="Pearson M."/>
            <person name="Priest M."/>
            <person name="Roberts A."/>
            <person name="Saif S."/>
            <person name="Shea T."/>
            <person name="Sisk P."/>
            <person name="Sykes S."/>
            <person name="Wortman J."/>
            <person name="Nusbaum C."/>
            <person name="Birren B."/>
        </authorList>
    </citation>
    <scope>NUCLEOTIDE SEQUENCE [LARGE SCALE GENOMIC DNA]</scope>
    <source>
        <strain evidence="2 3">ATCC BAA-351</strain>
    </source>
</reference>
<evidence type="ECO:0000313" key="3">
    <source>
        <dbReference type="Proteomes" id="UP000013782"/>
    </source>
</evidence>
<dbReference type="AlphaFoldDB" id="R2S0R0"/>
<keyword evidence="1" id="KW-0472">Membrane</keyword>
<dbReference type="HOGENOM" id="CLU_3393416_0_0_9"/>
<dbReference type="EMBL" id="AJAQ01000052">
    <property type="protein sequence ID" value="EOH86401.1"/>
    <property type="molecule type" value="Genomic_DNA"/>
</dbReference>
<dbReference type="Proteomes" id="UP000013782">
    <property type="component" value="Unassembled WGS sequence"/>
</dbReference>
<protein>
    <submittedName>
        <fullName evidence="2">Uncharacterized protein</fullName>
    </submittedName>
</protein>
<keyword evidence="1" id="KW-0812">Transmembrane</keyword>
<evidence type="ECO:0000256" key="1">
    <source>
        <dbReference type="SAM" id="Phobius"/>
    </source>
</evidence>
<accession>R2S0R0</accession>